<dbReference type="InterPro" id="IPR004360">
    <property type="entry name" value="Glyas_Fos-R_dOase_dom"/>
</dbReference>
<dbReference type="InterPro" id="IPR037523">
    <property type="entry name" value="VOC_core"/>
</dbReference>
<dbReference type="EMBL" id="CP069370">
    <property type="protein sequence ID" value="QYZ68243.1"/>
    <property type="molecule type" value="Genomic_DNA"/>
</dbReference>
<dbReference type="Proteomes" id="UP000826300">
    <property type="component" value="Chromosome"/>
</dbReference>
<reference evidence="2" key="1">
    <citation type="submission" date="2021-02" db="EMBL/GenBank/DDBJ databases">
        <title>Rhodobacter shimadae sp. nov., an aerobic anoxygenic phototrophic bacterium isolated from a hot spring.</title>
        <authorList>
            <person name="Muramatsu S."/>
            <person name="Haruta S."/>
            <person name="Hirose S."/>
            <person name="Hanada S."/>
        </authorList>
    </citation>
    <scope>NUCLEOTIDE SEQUENCE</scope>
    <source>
        <strain evidence="2">N10</strain>
    </source>
</reference>
<proteinExistence type="predicted"/>
<protein>
    <submittedName>
        <fullName evidence="2">VOC family protein</fullName>
    </submittedName>
</protein>
<feature type="domain" description="VOC" evidence="1">
    <location>
        <begin position="9"/>
        <end position="125"/>
    </location>
</feature>
<dbReference type="KEGG" id="nsm:JO391_10600"/>
<name>A0A8G0ZT64_9RHOB</name>
<dbReference type="Pfam" id="PF00903">
    <property type="entry name" value="Glyoxalase"/>
    <property type="match status" value="1"/>
</dbReference>
<accession>A0A8G0ZT64</accession>
<evidence type="ECO:0000259" key="1">
    <source>
        <dbReference type="PROSITE" id="PS51819"/>
    </source>
</evidence>
<dbReference type="InterPro" id="IPR029068">
    <property type="entry name" value="Glyas_Bleomycin-R_OHBP_Dase"/>
</dbReference>
<dbReference type="PANTHER" id="PTHR43279">
    <property type="entry name" value="CATECHOL-2,3-DIOXYGENASE"/>
    <property type="match status" value="1"/>
</dbReference>
<dbReference type="PROSITE" id="PS51819">
    <property type="entry name" value="VOC"/>
    <property type="match status" value="1"/>
</dbReference>
<evidence type="ECO:0000313" key="3">
    <source>
        <dbReference type="Proteomes" id="UP000826300"/>
    </source>
</evidence>
<dbReference type="Gene3D" id="3.10.180.10">
    <property type="entry name" value="2,3-Dihydroxybiphenyl 1,2-Dioxygenase, domain 1"/>
    <property type="match status" value="2"/>
</dbReference>
<dbReference type="SUPFAM" id="SSF54593">
    <property type="entry name" value="Glyoxalase/Bleomycin resistance protein/Dihydroxybiphenyl dioxygenase"/>
    <property type="match status" value="2"/>
</dbReference>
<organism evidence="2 3">
    <name type="scientific">Neotabrizicola shimadae</name>
    <dbReference type="NCBI Taxonomy" id="2807096"/>
    <lineage>
        <taxon>Bacteria</taxon>
        <taxon>Pseudomonadati</taxon>
        <taxon>Pseudomonadota</taxon>
        <taxon>Alphaproteobacteria</taxon>
        <taxon>Rhodobacterales</taxon>
        <taxon>Paracoccaceae</taxon>
        <taxon>Neotabrizicola</taxon>
    </lineage>
</organism>
<gene>
    <name evidence="2" type="ORF">JO391_10600</name>
</gene>
<keyword evidence="3" id="KW-1185">Reference proteome</keyword>
<sequence length="270" mass="28514">MSTASAPVEIGRVALTVNDIEAVARFYETALGLRRLSSDGSAVLMGAGDRVLLELRGDRAARRASPREAGLFHTAFLLPSRAALGAWVRHAAETRVPVQGASDHLVSEAIYLADPEGNGIEIYADRPRLAWHDADGRLKMATEPLDLPDLAGAAIAPWAGAPEGTVVGHVHLQVGRVDAAEEFWTGMAGMQVMAHYPGAAFLSSGGYHHHIGANIWNSRNAGPRDLPATGLAELELLATPEEYAAITARAGSAAPSDPWGTPIRLTRKAA</sequence>
<dbReference type="AlphaFoldDB" id="A0A8G0ZT64"/>
<evidence type="ECO:0000313" key="2">
    <source>
        <dbReference type="EMBL" id="QYZ68243.1"/>
    </source>
</evidence>
<dbReference type="RefSeq" id="WP_220660467.1">
    <property type="nucleotide sequence ID" value="NZ_CP069370.1"/>
</dbReference>
<dbReference type="PANTHER" id="PTHR43279:SF1">
    <property type="entry name" value="CATECHOL-2,3-DIOXYGENASE"/>
    <property type="match status" value="1"/>
</dbReference>